<dbReference type="Proteomes" id="UP000287651">
    <property type="component" value="Unassembled WGS sequence"/>
</dbReference>
<sequence length="68" mass="7856">MSYSVPGQGLNHVWSHELGHTMPHRLGLTWPKGLCAEQAENLTVQCKENDHTTFMAMFRKNYKDRVVQ</sequence>
<reference evidence="1 2" key="1">
    <citation type="journal article" date="2014" name="Agronomy (Basel)">
        <title>A Draft Genome Sequence for Ensete ventricosum, the Drought-Tolerant Tree Against Hunger.</title>
        <authorList>
            <person name="Harrison J."/>
            <person name="Moore K.A."/>
            <person name="Paszkiewicz K."/>
            <person name="Jones T."/>
            <person name="Grant M."/>
            <person name="Ambacheew D."/>
            <person name="Muzemil S."/>
            <person name="Studholme D.J."/>
        </authorList>
    </citation>
    <scope>NUCLEOTIDE SEQUENCE [LARGE SCALE GENOMIC DNA]</scope>
</reference>
<gene>
    <name evidence="1" type="ORF">B296_00035188</name>
</gene>
<proteinExistence type="predicted"/>
<evidence type="ECO:0000313" key="2">
    <source>
        <dbReference type="Proteomes" id="UP000287651"/>
    </source>
</evidence>
<protein>
    <submittedName>
        <fullName evidence="1">Uncharacterized protein</fullName>
    </submittedName>
</protein>
<organism evidence="1 2">
    <name type="scientific">Ensete ventricosum</name>
    <name type="common">Abyssinian banana</name>
    <name type="synonym">Musa ensete</name>
    <dbReference type="NCBI Taxonomy" id="4639"/>
    <lineage>
        <taxon>Eukaryota</taxon>
        <taxon>Viridiplantae</taxon>
        <taxon>Streptophyta</taxon>
        <taxon>Embryophyta</taxon>
        <taxon>Tracheophyta</taxon>
        <taxon>Spermatophyta</taxon>
        <taxon>Magnoliopsida</taxon>
        <taxon>Liliopsida</taxon>
        <taxon>Zingiberales</taxon>
        <taxon>Musaceae</taxon>
        <taxon>Ensete</taxon>
    </lineage>
</organism>
<dbReference type="AlphaFoldDB" id="A0A426ZK05"/>
<comment type="caution">
    <text evidence="1">The sequence shown here is derived from an EMBL/GenBank/DDBJ whole genome shotgun (WGS) entry which is preliminary data.</text>
</comment>
<dbReference type="EMBL" id="AMZH03006267">
    <property type="protein sequence ID" value="RRT64244.1"/>
    <property type="molecule type" value="Genomic_DNA"/>
</dbReference>
<accession>A0A426ZK05</accession>
<name>A0A426ZK05_ENSVE</name>
<evidence type="ECO:0000313" key="1">
    <source>
        <dbReference type="EMBL" id="RRT64244.1"/>
    </source>
</evidence>